<feature type="transmembrane region" description="Helical" evidence="1">
    <location>
        <begin position="314"/>
        <end position="335"/>
    </location>
</feature>
<evidence type="ECO:0000313" key="2">
    <source>
        <dbReference type="EMBL" id="KAG0290494.1"/>
    </source>
</evidence>
<sequence>MAYIESGNRSYYVHNHVIAYPPSFTRSLLRLKPPIYKMDKDANPVLQYHPNPNQPDPKNIFFTKQLYQASFRSLWHYYLKPSETEIQPIGWLTTIFEVIKLRLLFKTQIYVECHDFSIKDFDNPAIHALVAYKWNTIGFPYWLVRFVLQCVFYTLVLTTALMQVYSDSQRVPEGMFIGTIAFGSVFLNLELGQAISVGHKYNLLDLLAFGFPANVHQRALIHYYDPERVKWPMWPMSFLVLIVFLHLLFELQINKSIGKFITIIQQAIVEIKWFFLIFAGVVFIFALSLVHLIHSCPAGECKRPSTDSKRLLNGSSIDFLFMLIQLLAMVWHYVLY</sequence>
<organism evidence="2 3">
    <name type="scientific">Linnemannia gamsii</name>
    <dbReference type="NCBI Taxonomy" id="64522"/>
    <lineage>
        <taxon>Eukaryota</taxon>
        <taxon>Fungi</taxon>
        <taxon>Fungi incertae sedis</taxon>
        <taxon>Mucoromycota</taxon>
        <taxon>Mortierellomycotina</taxon>
        <taxon>Mortierellomycetes</taxon>
        <taxon>Mortierellales</taxon>
        <taxon>Mortierellaceae</taxon>
        <taxon>Linnemannia</taxon>
    </lineage>
</organism>
<name>A0ABQ7K3U8_9FUNG</name>
<evidence type="ECO:0000313" key="3">
    <source>
        <dbReference type="Proteomes" id="UP001194696"/>
    </source>
</evidence>
<feature type="transmembrane region" description="Helical" evidence="1">
    <location>
        <begin position="142"/>
        <end position="162"/>
    </location>
</feature>
<keyword evidence="1" id="KW-1133">Transmembrane helix</keyword>
<comment type="caution">
    <text evidence="2">The sequence shown here is derived from an EMBL/GenBank/DDBJ whole genome shotgun (WGS) entry which is preliminary data.</text>
</comment>
<keyword evidence="1" id="KW-0812">Transmembrane</keyword>
<evidence type="ECO:0000256" key="1">
    <source>
        <dbReference type="SAM" id="Phobius"/>
    </source>
</evidence>
<dbReference type="Proteomes" id="UP001194696">
    <property type="component" value="Unassembled WGS sequence"/>
</dbReference>
<proteinExistence type="predicted"/>
<reference evidence="2 3" key="1">
    <citation type="journal article" date="2020" name="Fungal Divers.">
        <title>Resolving the Mortierellaceae phylogeny through synthesis of multi-gene phylogenetics and phylogenomics.</title>
        <authorList>
            <person name="Vandepol N."/>
            <person name="Liber J."/>
            <person name="Desiro A."/>
            <person name="Na H."/>
            <person name="Kennedy M."/>
            <person name="Barry K."/>
            <person name="Grigoriev I.V."/>
            <person name="Miller A.N."/>
            <person name="O'Donnell K."/>
            <person name="Stajich J.E."/>
            <person name="Bonito G."/>
        </authorList>
    </citation>
    <scope>NUCLEOTIDE SEQUENCE [LARGE SCALE GENOMIC DNA]</scope>
    <source>
        <strain evidence="2 3">AD045</strain>
    </source>
</reference>
<feature type="transmembrane region" description="Helical" evidence="1">
    <location>
        <begin position="233"/>
        <end position="253"/>
    </location>
</feature>
<accession>A0ABQ7K3U8</accession>
<keyword evidence="1" id="KW-0472">Membrane</keyword>
<keyword evidence="3" id="KW-1185">Reference proteome</keyword>
<protein>
    <submittedName>
        <fullName evidence="2">Uncharacterized protein</fullName>
    </submittedName>
</protein>
<feature type="transmembrane region" description="Helical" evidence="1">
    <location>
        <begin position="273"/>
        <end position="294"/>
    </location>
</feature>
<gene>
    <name evidence="2" type="ORF">BGZ96_006048</name>
</gene>
<dbReference type="EMBL" id="JAAAIM010000290">
    <property type="protein sequence ID" value="KAG0290494.1"/>
    <property type="molecule type" value="Genomic_DNA"/>
</dbReference>